<keyword evidence="3 6" id="KW-0812">Transmembrane</keyword>
<comment type="caution">
    <text evidence="8">The sequence shown here is derived from an EMBL/GenBank/DDBJ whole genome shotgun (WGS) entry which is preliminary data.</text>
</comment>
<dbReference type="Pfam" id="PF13396">
    <property type="entry name" value="PLDc_N"/>
    <property type="match status" value="1"/>
</dbReference>
<dbReference type="RefSeq" id="WP_078498464.1">
    <property type="nucleotide sequence ID" value="NZ_MSZX01000003.1"/>
</dbReference>
<dbReference type="EMBL" id="MSZX01000003">
    <property type="protein sequence ID" value="OPA79464.1"/>
    <property type="molecule type" value="Genomic_DNA"/>
</dbReference>
<evidence type="ECO:0000256" key="4">
    <source>
        <dbReference type="ARBA" id="ARBA00022989"/>
    </source>
</evidence>
<reference evidence="8 9" key="1">
    <citation type="submission" date="2017-01" db="EMBL/GenBank/DDBJ databases">
        <title>Genome analysis of Paenibacillus selenitrireducens ES3-24.</title>
        <authorList>
            <person name="Xu D."/>
            <person name="Yao R."/>
            <person name="Zheng S."/>
        </authorList>
    </citation>
    <scope>NUCLEOTIDE SEQUENCE [LARGE SCALE GENOMIC DNA]</scope>
    <source>
        <strain evidence="8 9">ES3-24</strain>
    </source>
</reference>
<evidence type="ECO:0000256" key="1">
    <source>
        <dbReference type="ARBA" id="ARBA00004651"/>
    </source>
</evidence>
<keyword evidence="2" id="KW-1003">Cell membrane</keyword>
<name>A0A1T2XHV5_9BACL</name>
<feature type="transmembrane region" description="Helical" evidence="6">
    <location>
        <begin position="7"/>
        <end position="29"/>
    </location>
</feature>
<sequence>MFILLTGIALFMIPAALFVLHIALIVWAFRDANERYQDRTIAWILAAVLFWFPIVGIIVYLVVRKDRPQDRQANYSHFV</sequence>
<evidence type="ECO:0000256" key="2">
    <source>
        <dbReference type="ARBA" id="ARBA00022475"/>
    </source>
</evidence>
<feature type="transmembrane region" description="Helical" evidence="6">
    <location>
        <begin position="41"/>
        <end position="63"/>
    </location>
</feature>
<evidence type="ECO:0000313" key="9">
    <source>
        <dbReference type="Proteomes" id="UP000190188"/>
    </source>
</evidence>
<dbReference type="AlphaFoldDB" id="A0A1T2XHV5"/>
<dbReference type="GO" id="GO:0005886">
    <property type="term" value="C:plasma membrane"/>
    <property type="evidence" value="ECO:0007669"/>
    <property type="project" value="UniProtKB-SubCell"/>
</dbReference>
<organism evidence="8 9">
    <name type="scientific">Paenibacillus selenitireducens</name>
    <dbReference type="NCBI Taxonomy" id="1324314"/>
    <lineage>
        <taxon>Bacteria</taxon>
        <taxon>Bacillati</taxon>
        <taxon>Bacillota</taxon>
        <taxon>Bacilli</taxon>
        <taxon>Bacillales</taxon>
        <taxon>Paenibacillaceae</taxon>
        <taxon>Paenibacillus</taxon>
    </lineage>
</organism>
<accession>A0A1T2XHV5</accession>
<dbReference type="InterPro" id="IPR027379">
    <property type="entry name" value="CLS_N"/>
</dbReference>
<evidence type="ECO:0000256" key="6">
    <source>
        <dbReference type="SAM" id="Phobius"/>
    </source>
</evidence>
<keyword evidence="4 6" id="KW-1133">Transmembrane helix</keyword>
<gene>
    <name evidence="8" type="ORF">BVG16_10370</name>
</gene>
<keyword evidence="9" id="KW-1185">Reference proteome</keyword>
<protein>
    <recommendedName>
        <fullName evidence="7">Cardiolipin synthase N-terminal domain-containing protein</fullName>
    </recommendedName>
</protein>
<proteinExistence type="predicted"/>
<dbReference type="STRING" id="1324314.BVG16_10370"/>
<evidence type="ECO:0000256" key="3">
    <source>
        <dbReference type="ARBA" id="ARBA00022692"/>
    </source>
</evidence>
<dbReference type="Proteomes" id="UP000190188">
    <property type="component" value="Unassembled WGS sequence"/>
</dbReference>
<feature type="domain" description="Cardiolipin synthase N-terminal" evidence="7">
    <location>
        <begin position="22"/>
        <end position="64"/>
    </location>
</feature>
<dbReference type="OrthoDB" id="2941093at2"/>
<evidence type="ECO:0000256" key="5">
    <source>
        <dbReference type="ARBA" id="ARBA00023136"/>
    </source>
</evidence>
<evidence type="ECO:0000259" key="7">
    <source>
        <dbReference type="Pfam" id="PF13396"/>
    </source>
</evidence>
<comment type="subcellular location">
    <subcellularLocation>
        <location evidence="1">Cell membrane</location>
        <topology evidence="1">Multi-pass membrane protein</topology>
    </subcellularLocation>
</comment>
<evidence type="ECO:0000313" key="8">
    <source>
        <dbReference type="EMBL" id="OPA79464.1"/>
    </source>
</evidence>
<keyword evidence="5 6" id="KW-0472">Membrane</keyword>